<keyword evidence="2" id="KW-0812">Transmembrane</keyword>
<keyword evidence="2" id="KW-0472">Membrane</keyword>
<feature type="transmembrane region" description="Helical" evidence="2">
    <location>
        <begin position="43"/>
        <end position="63"/>
    </location>
</feature>
<organism evidence="3 4">
    <name type="scientific">Rubripirellula reticaptiva</name>
    <dbReference type="NCBI Taxonomy" id="2528013"/>
    <lineage>
        <taxon>Bacteria</taxon>
        <taxon>Pseudomonadati</taxon>
        <taxon>Planctomycetota</taxon>
        <taxon>Planctomycetia</taxon>
        <taxon>Pirellulales</taxon>
        <taxon>Pirellulaceae</taxon>
        <taxon>Rubripirellula</taxon>
    </lineage>
</organism>
<gene>
    <name evidence="3" type="ORF">Poly59_37780</name>
</gene>
<dbReference type="RefSeq" id="WP_146535465.1">
    <property type="nucleotide sequence ID" value="NZ_SJPX01000004.1"/>
</dbReference>
<sequence>MHRPDKTHPKNDADHSTAAKTETVHPSQGTLTRVKSWLSDGNVLAALVTGILGLAGSAFTMLVSDREPKTVNVVLSRAAGNTVASDGPSLEPPTIQDQTTAHQPNLVLNFSEFQHQVTDATLQADDRSRLVSKLIGRQVIWKGYVDEVVNSKEPTDEFAVTVSLVENQAKTAQSMFKTPALFRFNRDSSGSVQHLRSGDPVTLSGTFVEHSLVATVVEDGHLLR</sequence>
<feature type="region of interest" description="Disordered" evidence="1">
    <location>
        <begin position="1"/>
        <end position="28"/>
    </location>
</feature>
<keyword evidence="4" id="KW-1185">Reference proteome</keyword>
<protein>
    <submittedName>
        <fullName evidence="3">Uncharacterized protein</fullName>
    </submittedName>
</protein>
<reference evidence="3 4" key="1">
    <citation type="submission" date="2019-02" db="EMBL/GenBank/DDBJ databases">
        <title>Deep-cultivation of Planctomycetes and their phenomic and genomic characterization uncovers novel biology.</title>
        <authorList>
            <person name="Wiegand S."/>
            <person name="Jogler M."/>
            <person name="Boedeker C."/>
            <person name="Pinto D."/>
            <person name="Vollmers J."/>
            <person name="Rivas-Marin E."/>
            <person name="Kohn T."/>
            <person name="Peeters S.H."/>
            <person name="Heuer A."/>
            <person name="Rast P."/>
            <person name="Oberbeckmann S."/>
            <person name="Bunk B."/>
            <person name="Jeske O."/>
            <person name="Meyerdierks A."/>
            <person name="Storesund J.E."/>
            <person name="Kallscheuer N."/>
            <person name="Luecker S."/>
            <person name="Lage O.M."/>
            <person name="Pohl T."/>
            <person name="Merkel B.J."/>
            <person name="Hornburger P."/>
            <person name="Mueller R.-W."/>
            <person name="Bruemmer F."/>
            <person name="Labrenz M."/>
            <person name="Spormann A.M."/>
            <person name="Op Den Camp H."/>
            <person name="Overmann J."/>
            <person name="Amann R."/>
            <person name="Jetten M.S.M."/>
            <person name="Mascher T."/>
            <person name="Medema M.H."/>
            <person name="Devos D.P."/>
            <person name="Kaster A.-K."/>
            <person name="Ovreas L."/>
            <person name="Rohde M."/>
            <person name="Galperin M.Y."/>
            <person name="Jogler C."/>
        </authorList>
    </citation>
    <scope>NUCLEOTIDE SEQUENCE [LARGE SCALE GENOMIC DNA]</scope>
    <source>
        <strain evidence="3 4">Poly59</strain>
    </source>
</reference>
<accession>A0A5C6EL27</accession>
<feature type="compositionally biased region" description="Basic and acidic residues" evidence="1">
    <location>
        <begin position="1"/>
        <end position="17"/>
    </location>
</feature>
<evidence type="ECO:0000313" key="4">
    <source>
        <dbReference type="Proteomes" id="UP000317977"/>
    </source>
</evidence>
<evidence type="ECO:0000256" key="1">
    <source>
        <dbReference type="SAM" id="MobiDB-lite"/>
    </source>
</evidence>
<evidence type="ECO:0000313" key="3">
    <source>
        <dbReference type="EMBL" id="TWU49164.1"/>
    </source>
</evidence>
<proteinExistence type="predicted"/>
<evidence type="ECO:0000256" key="2">
    <source>
        <dbReference type="SAM" id="Phobius"/>
    </source>
</evidence>
<comment type="caution">
    <text evidence="3">The sequence shown here is derived from an EMBL/GenBank/DDBJ whole genome shotgun (WGS) entry which is preliminary data.</text>
</comment>
<name>A0A5C6EL27_9BACT</name>
<dbReference type="Proteomes" id="UP000317977">
    <property type="component" value="Unassembled WGS sequence"/>
</dbReference>
<dbReference type="AlphaFoldDB" id="A0A5C6EL27"/>
<keyword evidence="2" id="KW-1133">Transmembrane helix</keyword>
<feature type="compositionally biased region" description="Polar residues" evidence="1">
    <location>
        <begin position="18"/>
        <end position="28"/>
    </location>
</feature>
<dbReference type="EMBL" id="SJPX01000004">
    <property type="protein sequence ID" value="TWU49164.1"/>
    <property type="molecule type" value="Genomic_DNA"/>
</dbReference>